<dbReference type="PANTHER" id="PTHR30625">
    <property type="entry name" value="PROTEIN TOLQ"/>
    <property type="match status" value="1"/>
</dbReference>
<feature type="transmembrane region" description="Helical" evidence="9">
    <location>
        <begin position="167"/>
        <end position="190"/>
    </location>
</feature>
<evidence type="ECO:0000256" key="2">
    <source>
        <dbReference type="ARBA" id="ARBA00022448"/>
    </source>
</evidence>
<dbReference type="InterPro" id="IPR050790">
    <property type="entry name" value="ExbB/TolQ_transport"/>
</dbReference>
<evidence type="ECO:0000256" key="5">
    <source>
        <dbReference type="ARBA" id="ARBA00022927"/>
    </source>
</evidence>
<feature type="transmembrane region" description="Helical" evidence="9">
    <location>
        <begin position="26"/>
        <end position="53"/>
    </location>
</feature>
<dbReference type="InterPro" id="IPR002898">
    <property type="entry name" value="MotA_ExbB_proton_chnl"/>
</dbReference>
<evidence type="ECO:0000259" key="10">
    <source>
        <dbReference type="Pfam" id="PF01618"/>
    </source>
</evidence>
<feature type="domain" description="MotA/TolQ/ExbB proton channel" evidence="10">
    <location>
        <begin position="87"/>
        <end position="205"/>
    </location>
</feature>
<dbReference type="Pfam" id="PF01618">
    <property type="entry name" value="MotA_ExbB"/>
    <property type="match status" value="1"/>
</dbReference>
<evidence type="ECO:0000256" key="8">
    <source>
        <dbReference type="RuleBase" id="RU004057"/>
    </source>
</evidence>
<keyword evidence="6 9" id="KW-1133">Transmembrane helix</keyword>
<dbReference type="RefSeq" id="WP_329775346.1">
    <property type="nucleotide sequence ID" value="NZ_JAYDYW010000007.1"/>
</dbReference>
<evidence type="ECO:0000313" key="11">
    <source>
        <dbReference type="EMBL" id="MEE1674178.1"/>
    </source>
</evidence>
<evidence type="ECO:0000256" key="7">
    <source>
        <dbReference type="ARBA" id="ARBA00023136"/>
    </source>
</evidence>
<dbReference type="PANTHER" id="PTHR30625:SF15">
    <property type="entry name" value="BIOPOLYMER TRANSPORT PROTEIN EXBB"/>
    <property type="match status" value="1"/>
</dbReference>
<feature type="transmembrane region" description="Helical" evidence="9">
    <location>
        <begin position="126"/>
        <end position="147"/>
    </location>
</feature>
<keyword evidence="7 9" id="KW-0472">Membrane</keyword>
<comment type="subcellular location">
    <subcellularLocation>
        <location evidence="1">Cell membrane</location>
        <topology evidence="1">Multi-pass membrane protein</topology>
    </subcellularLocation>
    <subcellularLocation>
        <location evidence="8">Membrane</location>
        <topology evidence="8">Multi-pass membrane protein</topology>
    </subcellularLocation>
</comment>
<evidence type="ECO:0000256" key="4">
    <source>
        <dbReference type="ARBA" id="ARBA00022692"/>
    </source>
</evidence>
<keyword evidence="5 8" id="KW-0653">Protein transport</keyword>
<name>A0ABU7G461_9ALTE</name>
<protein>
    <submittedName>
        <fullName evidence="11">MotA/TolQ/ExbB proton channel family protein</fullName>
    </submittedName>
</protein>
<evidence type="ECO:0000256" key="9">
    <source>
        <dbReference type="SAM" id="Phobius"/>
    </source>
</evidence>
<dbReference type="EMBL" id="JAYDYW010000007">
    <property type="protein sequence ID" value="MEE1674178.1"/>
    <property type="molecule type" value="Genomic_DNA"/>
</dbReference>
<keyword evidence="2 8" id="KW-0813">Transport</keyword>
<reference evidence="12" key="1">
    <citation type="submission" date="2023-07" db="EMBL/GenBank/DDBJ databases">
        <title>Draft genome sequence of Agarivorans aestuarii strain ZMCS4, a CAZymes producing bacteria isolated from the marine brown algae Clodostephus spongiosus.</title>
        <authorList>
            <person name="Lorente B."/>
            <person name="Cabral C."/>
            <person name="Frias J."/>
            <person name="Faria J."/>
            <person name="Toubarro D."/>
        </authorList>
    </citation>
    <scope>NUCLEOTIDE SEQUENCE [LARGE SCALE GENOMIC DNA]</scope>
    <source>
        <strain evidence="12">ZMCS4</strain>
    </source>
</reference>
<evidence type="ECO:0000313" key="12">
    <source>
        <dbReference type="Proteomes" id="UP001310248"/>
    </source>
</evidence>
<accession>A0ABU7G461</accession>
<dbReference type="Proteomes" id="UP001310248">
    <property type="component" value="Unassembled WGS sequence"/>
</dbReference>
<evidence type="ECO:0000256" key="6">
    <source>
        <dbReference type="ARBA" id="ARBA00022989"/>
    </source>
</evidence>
<organism evidence="11 12">
    <name type="scientific">Agarivorans aestuarii</name>
    <dbReference type="NCBI Taxonomy" id="1563703"/>
    <lineage>
        <taxon>Bacteria</taxon>
        <taxon>Pseudomonadati</taxon>
        <taxon>Pseudomonadota</taxon>
        <taxon>Gammaproteobacteria</taxon>
        <taxon>Alteromonadales</taxon>
        <taxon>Alteromonadaceae</taxon>
        <taxon>Agarivorans</taxon>
    </lineage>
</organism>
<keyword evidence="3" id="KW-1003">Cell membrane</keyword>
<proteinExistence type="inferred from homology"/>
<keyword evidence="12" id="KW-1185">Reference proteome</keyword>
<comment type="similarity">
    <text evidence="8">Belongs to the exbB/tolQ family.</text>
</comment>
<keyword evidence="4 9" id="KW-0812">Transmembrane</keyword>
<sequence>MQIMSSEQLGALSNILTSEQLGDLRWPILLCSVLACAIIIERIASLAFTHIAIHQRNWLKLATHLLTSKQATCKQQKQCFSQSRSLARKAICLLLVHKDQAKNLREEIAAVWLRQQQQKLARGLKALHILALISPLLGLLGTVLGLIEMFDALAVSEQAVNPAMLSQGLGTAMYTTAAGLLVTVPALAFAHGLSLWKERIIHELETTINQANLMIEGVNTLADDARTLAAFQPDAKTQELEHAPA</sequence>
<comment type="caution">
    <text evidence="11">The sequence shown here is derived from an EMBL/GenBank/DDBJ whole genome shotgun (WGS) entry which is preliminary data.</text>
</comment>
<gene>
    <name evidence="11" type="ORF">SNR37_003613</name>
</gene>
<evidence type="ECO:0000256" key="3">
    <source>
        <dbReference type="ARBA" id="ARBA00022475"/>
    </source>
</evidence>
<evidence type="ECO:0000256" key="1">
    <source>
        <dbReference type="ARBA" id="ARBA00004651"/>
    </source>
</evidence>